<evidence type="ECO:0000256" key="4">
    <source>
        <dbReference type="ARBA" id="ARBA00023136"/>
    </source>
</evidence>
<organism evidence="7 8">
    <name type="scientific">Candidatus Enterococcus avicola</name>
    <dbReference type="NCBI Taxonomy" id="2838561"/>
    <lineage>
        <taxon>Bacteria</taxon>
        <taxon>Bacillati</taxon>
        <taxon>Bacillota</taxon>
        <taxon>Bacilli</taxon>
        <taxon>Lactobacillales</taxon>
        <taxon>Enterococcaceae</taxon>
        <taxon>Enterococcus</taxon>
    </lineage>
</organism>
<dbReference type="Proteomes" id="UP000824063">
    <property type="component" value="Unassembled WGS sequence"/>
</dbReference>
<dbReference type="AlphaFoldDB" id="A0A9D2F897"/>
<gene>
    <name evidence="7" type="ORF">IAA20_07870</name>
</gene>
<comment type="similarity">
    <text evidence="5">Belongs to the bacteriophage holin family. Cp-1 holin subfamily.</text>
</comment>
<dbReference type="GO" id="GO:0016020">
    <property type="term" value="C:membrane"/>
    <property type="evidence" value="ECO:0007669"/>
    <property type="project" value="UniProtKB-SubCell"/>
</dbReference>
<proteinExistence type="inferred from homology"/>
<evidence type="ECO:0000313" key="7">
    <source>
        <dbReference type="EMBL" id="HIZ53841.1"/>
    </source>
</evidence>
<comment type="subcellular location">
    <subcellularLocation>
        <location evidence="1">Membrane</location>
        <topology evidence="1">Multi-pass membrane protein</topology>
    </subcellularLocation>
</comment>
<dbReference type="Pfam" id="PF05105">
    <property type="entry name" value="Phage_holin_4_1"/>
    <property type="match status" value="1"/>
</dbReference>
<evidence type="ECO:0000256" key="6">
    <source>
        <dbReference type="SAM" id="Phobius"/>
    </source>
</evidence>
<evidence type="ECO:0000256" key="3">
    <source>
        <dbReference type="ARBA" id="ARBA00022989"/>
    </source>
</evidence>
<evidence type="ECO:0000256" key="5">
    <source>
        <dbReference type="ARBA" id="ARBA00023600"/>
    </source>
</evidence>
<evidence type="ECO:0000256" key="2">
    <source>
        <dbReference type="ARBA" id="ARBA00022692"/>
    </source>
</evidence>
<reference evidence="7" key="1">
    <citation type="journal article" date="2021" name="PeerJ">
        <title>Extensive microbial diversity within the chicken gut microbiome revealed by metagenomics and culture.</title>
        <authorList>
            <person name="Gilroy R."/>
            <person name="Ravi A."/>
            <person name="Getino M."/>
            <person name="Pursley I."/>
            <person name="Horton D.L."/>
            <person name="Alikhan N.F."/>
            <person name="Baker D."/>
            <person name="Gharbi K."/>
            <person name="Hall N."/>
            <person name="Watson M."/>
            <person name="Adriaenssens E.M."/>
            <person name="Foster-Nyarko E."/>
            <person name="Jarju S."/>
            <person name="Secka A."/>
            <person name="Antonio M."/>
            <person name="Oren A."/>
            <person name="Chaudhuri R.R."/>
            <person name="La Ragione R."/>
            <person name="Hildebrand F."/>
            <person name="Pallen M.J."/>
        </authorList>
    </citation>
    <scope>NUCLEOTIDE SEQUENCE</scope>
    <source>
        <strain evidence="7">CHK172-16539</strain>
    </source>
</reference>
<comment type="caution">
    <text evidence="7">The sequence shown here is derived from an EMBL/GenBank/DDBJ whole genome shotgun (WGS) entry which is preliminary data.</text>
</comment>
<evidence type="ECO:0000313" key="8">
    <source>
        <dbReference type="Proteomes" id="UP000824063"/>
    </source>
</evidence>
<accession>A0A9D2F897</accession>
<evidence type="ECO:0000256" key="1">
    <source>
        <dbReference type="ARBA" id="ARBA00004141"/>
    </source>
</evidence>
<reference evidence="7" key="2">
    <citation type="submission" date="2021-04" db="EMBL/GenBank/DDBJ databases">
        <authorList>
            <person name="Gilroy R."/>
        </authorList>
    </citation>
    <scope>NUCLEOTIDE SEQUENCE</scope>
    <source>
        <strain evidence="7">CHK172-16539</strain>
    </source>
</reference>
<dbReference type="InterPro" id="IPR006480">
    <property type="entry name" value="Phage_holin_4_1"/>
</dbReference>
<sequence length="125" mass="14093">MEINELIHLMKEQKILYILSLLSVAMMIDFLSGVLAAKMNHEILSKKGINGIIRKIASTILLVFFLPVALIIPGKTGIVLLTVLYLGYLGMEIQSILENYQKMGIPIALFQTFLKQLQQLFSKKD</sequence>
<dbReference type="EMBL" id="DXBN01000178">
    <property type="protein sequence ID" value="HIZ53841.1"/>
    <property type="molecule type" value="Genomic_DNA"/>
</dbReference>
<feature type="transmembrane region" description="Helical" evidence="6">
    <location>
        <begin position="15"/>
        <end position="36"/>
    </location>
</feature>
<keyword evidence="2 6" id="KW-0812">Transmembrane</keyword>
<protein>
    <submittedName>
        <fullName evidence="7">Phage holin family protein</fullName>
    </submittedName>
</protein>
<name>A0A9D2F897_9ENTE</name>
<keyword evidence="4 6" id="KW-0472">Membrane</keyword>
<dbReference type="NCBIfam" id="TIGR01593">
    <property type="entry name" value="holin_tox_secr"/>
    <property type="match status" value="1"/>
</dbReference>
<feature type="transmembrane region" description="Helical" evidence="6">
    <location>
        <begin position="56"/>
        <end position="72"/>
    </location>
</feature>
<keyword evidence="3 6" id="KW-1133">Transmembrane helix</keyword>